<gene>
    <name evidence="3" type="ORF">HF200_15015</name>
</gene>
<protein>
    <recommendedName>
        <fullName evidence="5">Extensin</fullName>
    </recommendedName>
</protein>
<reference evidence="3 4" key="1">
    <citation type="submission" date="2020-04" db="EMBL/GenBank/DDBJ databases">
        <title>Genome sequence of Streptomyces galbus strain I339.</title>
        <authorList>
            <person name="Silva E.A.N."/>
            <person name="Merces M."/>
            <person name="Castelo Branco A.P.O.T."/>
            <person name="Vasconcelos P.C."/>
            <person name="Costa N.P."/>
            <person name="Marinho G.C.S."/>
            <person name="Oliveira C.J.B."/>
            <person name="Araujo D."/>
            <person name="Rodrigues Junior V.S."/>
            <person name="Almeida R."/>
            <person name="Silva Filho U.R."/>
            <person name="Andrade A.S.A."/>
            <person name="Cibulski S.P."/>
        </authorList>
    </citation>
    <scope>NUCLEOTIDE SEQUENCE [LARGE SCALE GENOMIC DNA]</scope>
    <source>
        <strain evidence="3 4">I339</strain>
    </source>
</reference>
<feature type="compositionally biased region" description="Gly residues" evidence="1">
    <location>
        <begin position="330"/>
        <end position="344"/>
    </location>
</feature>
<evidence type="ECO:0000256" key="1">
    <source>
        <dbReference type="SAM" id="MobiDB-lite"/>
    </source>
</evidence>
<keyword evidence="2" id="KW-0472">Membrane</keyword>
<feature type="compositionally biased region" description="Gly residues" evidence="1">
    <location>
        <begin position="292"/>
        <end position="320"/>
    </location>
</feature>
<feature type="region of interest" description="Disordered" evidence="1">
    <location>
        <begin position="18"/>
        <end position="69"/>
    </location>
</feature>
<evidence type="ECO:0008006" key="5">
    <source>
        <dbReference type="Google" id="ProtNLM"/>
    </source>
</evidence>
<evidence type="ECO:0000313" key="3">
    <source>
        <dbReference type="EMBL" id="NKQ25720.1"/>
    </source>
</evidence>
<keyword evidence="4" id="KW-1185">Reference proteome</keyword>
<sequence length="368" mass="36025">MADEYRWLDREAAERLLRGESPDDAVPPAAREQAERLSRTLDALSASLTDARATEPDPAAASASVTPTGELPGEAAALAAFRAARAEAARAEAAGTGAGLVRIGGPGRRATARPSRRRRTARLGLAAALIAGTVGGVAVAAGTGVLPGPFGGARPEPATSVSAATSGPGDHPYPTPSPRAGESATADGSTNGTATGPAEPGSAHGTPPEVASACRKVRQGRTLNPALRHTLENRAGGPSRITAYCTDLLEEAEGGTRDTGGAAGDSEGNGKANGNGRTKGNGNAGGNNANSGGTGQGNNGQGNGNGQGNNGQGNGDGQGQGQEKKDPAQGGTGNQGGQGQGQGHGHGHGHGRDHGATPAPGTDSADLS</sequence>
<feature type="compositionally biased region" description="Gly residues" evidence="1">
    <location>
        <begin position="271"/>
        <end position="285"/>
    </location>
</feature>
<keyword evidence="2" id="KW-1133">Transmembrane helix</keyword>
<organism evidence="3 4">
    <name type="scientific">Streptomyces galbus</name>
    <dbReference type="NCBI Taxonomy" id="33898"/>
    <lineage>
        <taxon>Bacteria</taxon>
        <taxon>Bacillati</taxon>
        <taxon>Actinomycetota</taxon>
        <taxon>Actinomycetes</taxon>
        <taxon>Kitasatosporales</taxon>
        <taxon>Streptomycetaceae</taxon>
        <taxon>Streptomyces</taxon>
    </lineage>
</organism>
<proteinExistence type="predicted"/>
<evidence type="ECO:0000256" key="2">
    <source>
        <dbReference type="SAM" id="Phobius"/>
    </source>
</evidence>
<accession>A0ABX1IKQ3</accession>
<dbReference type="RefSeq" id="WP_168373968.1">
    <property type="nucleotide sequence ID" value="NZ_JAAXMD010000122.1"/>
</dbReference>
<dbReference type="Proteomes" id="UP000744032">
    <property type="component" value="Unassembled WGS sequence"/>
</dbReference>
<keyword evidence="2" id="KW-0812">Transmembrane</keyword>
<comment type="caution">
    <text evidence="3">The sequence shown here is derived from an EMBL/GenBank/DDBJ whole genome shotgun (WGS) entry which is preliminary data.</text>
</comment>
<dbReference type="EMBL" id="JAAXMD010000122">
    <property type="protein sequence ID" value="NKQ25720.1"/>
    <property type="molecule type" value="Genomic_DNA"/>
</dbReference>
<feature type="region of interest" description="Disordered" evidence="1">
    <location>
        <begin position="151"/>
        <end position="368"/>
    </location>
</feature>
<feature type="transmembrane region" description="Helical" evidence="2">
    <location>
        <begin position="123"/>
        <end position="146"/>
    </location>
</feature>
<evidence type="ECO:0000313" key="4">
    <source>
        <dbReference type="Proteomes" id="UP000744032"/>
    </source>
</evidence>
<name>A0ABX1IKQ3_STRGB</name>